<comment type="caution">
    <text evidence="3">The sequence shown here is derived from an EMBL/GenBank/DDBJ whole genome shotgun (WGS) entry which is preliminary data.</text>
</comment>
<keyword evidence="2" id="KW-0732">Signal</keyword>
<evidence type="ECO:0008006" key="5">
    <source>
        <dbReference type="Google" id="ProtNLM"/>
    </source>
</evidence>
<feature type="region of interest" description="Disordered" evidence="1">
    <location>
        <begin position="115"/>
        <end position="158"/>
    </location>
</feature>
<keyword evidence="4" id="KW-1185">Reference proteome</keyword>
<dbReference type="PROSITE" id="PS51257">
    <property type="entry name" value="PROKAR_LIPOPROTEIN"/>
    <property type="match status" value="1"/>
</dbReference>
<evidence type="ECO:0000313" key="3">
    <source>
        <dbReference type="EMBL" id="MBB6433856.1"/>
    </source>
</evidence>
<evidence type="ECO:0000256" key="2">
    <source>
        <dbReference type="SAM" id="SignalP"/>
    </source>
</evidence>
<dbReference type="RefSeq" id="WP_185025933.1">
    <property type="nucleotide sequence ID" value="NZ_BNBN01000001.1"/>
</dbReference>
<organism evidence="3 4">
    <name type="scientific">Streptomyces candidus</name>
    <dbReference type="NCBI Taxonomy" id="67283"/>
    <lineage>
        <taxon>Bacteria</taxon>
        <taxon>Bacillati</taxon>
        <taxon>Actinomycetota</taxon>
        <taxon>Actinomycetes</taxon>
        <taxon>Kitasatosporales</taxon>
        <taxon>Streptomycetaceae</taxon>
        <taxon>Streptomyces</taxon>
    </lineage>
</organism>
<feature type="compositionally biased region" description="Basic and acidic residues" evidence="1">
    <location>
        <begin position="118"/>
        <end position="136"/>
    </location>
</feature>
<reference evidence="3 4" key="1">
    <citation type="submission" date="2020-08" db="EMBL/GenBank/DDBJ databases">
        <title>Genomic Encyclopedia of Type Strains, Phase IV (KMG-IV): sequencing the most valuable type-strain genomes for metagenomic binning, comparative biology and taxonomic classification.</title>
        <authorList>
            <person name="Goeker M."/>
        </authorList>
    </citation>
    <scope>NUCLEOTIDE SEQUENCE [LARGE SCALE GENOMIC DNA]</scope>
    <source>
        <strain evidence="3 4">DSM 40141</strain>
    </source>
</reference>
<evidence type="ECO:0000256" key="1">
    <source>
        <dbReference type="SAM" id="MobiDB-lite"/>
    </source>
</evidence>
<proteinExistence type="predicted"/>
<evidence type="ECO:0000313" key="4">
    <source>
        <dbReference type="Proteomes" id="UP000540423"/>
    </source>
</evidence>
<name>A0A7X0HAG0_9ACTN</name>
<dbReference type="AlphaFoldDB" id="A0A7X0HAG0"/>
<dbReference type="EMBL" id="JACHEM010000001">
    <property type="protein sequence ID" value="MBB6433856.1"/>
    <property type="molecule type" value="Genomic_DNA"/>
</dbReference>
<feature type="chain" id="PRO_5030658415" description="Lipoprotein" evidence="2">
    <location>
        <begin position="24"/>
        <end position="158"/>
    </location>
</feature>
<dbReference type="Proteomes" id="UP000540423">
    <property type="component" value="Unassembled WGS sequence"/>
</dbReference>
<protein>
    <recommendedName>
        <fullName evidence="5">Lipoprotein</fullName>
    </recommendedName>
</protein>
<feature type="signal peptide" evidence="2">
    <location>
        <begin position="1"/>
        <end position="23"/>
    </location>
</feature>
<gene>
    <name evidence="3" type="ORF">HNQ79_000294</name>
</gene>
<accession>A0A7X0HAG0</accession>
<sequence>MRKRVTVWIPALAALLLTTGCGAQDVPPEAAGTLEELAAKAGCVPEPGTSSAEIRQANCRTDEGDYLLATFATDRGRQEWLDSANDYGGSYLVGRKWVAVGDEAVLTALRGRLGGSVEKGESHSGDGEKGPADHRGHTSHTRHTGSVGFGVRTTPPAR</sequence>